<dbReference type="AlphaFoldDB" id="D2RHI9"/>
<accession>D2RHI9</accession>
<proteinExistence type="predicted"/>
<evidence type="ECO:0000313" key="1">
    <source>
        <dbReference type="EMBL" id="ADB57764.1"/>
    </source>
</evidence>
<reference evidence="1 2" key="1">
    <citation type="journal article" date="2010" name="Stand. Genomic Sci.">
        <title>Complete genome sequence of Archaeoglobus profundus type strain (AV18).</title>
        <authorList>
            <person name="von Jan M."/>
            <person name="Lapidus A."/>
            <person name="Del Rio T.G."/>
            <person name="Copeland A."/>
            <person name="Tice H."/>
            <person name="Cheng J.F."/>
            <person name="Lucas S."/>
            <person name="Chen F."/>
            <person name="Nolan M."/>
            <person name="Goodwin L."/>
            <person name="Han C."/>
            <person name="Pitluck S."/>
            <person name="Liolios K."/>
            <person name="Ivanova N."/>
            <person name="Mavromatis K."/>
            <person name="Ovchinnikova G."/>
            <person name="Chertkov O."/>
            <person name="Pati A."/>
            <person name="Chen A."/>
            <person name="Palaniappan K."/>
            <person name="Land M."/>
            <person name="Hauser L."/>
            <person name="Chang Y.J."/>
            <person name="Jeffries C.D."/>
            <person name="Saunders E."/>
            <person name="Brettin T."/>
            <person name="Detter J.C."/>
            <person name="Chain P."/>
            <person name="Eichinger K."/>
            <person name="Huber H."/>
            <person name="Spring S."/>
            <person name="Rohde M."/>
            <person name="Goker M."/>
            <person name="Wirth R."/>
            <person name="Woyke T."/>
            <person name="Bristow J."/>
            <person name="Eisen J.A."/>
            <person name="Markowitz V."/>
            <person name="Hugenholtz P."/>
            <person name="Kyrpides N.C."/>
            <person name="Klenk H.P."/>
        </authorList>
    </citation>
    <scope>NUCLEOTIDE SEQUENCE [LARGE SCALE GENOMIC DNA]</scope>
    <source>
        <strain evidence="2">DSM 5631 / JCM 9629 / NBRC 100127 / Av18</strain>
    </source>
</reference>
<sequence>MKVKDAPKTSTSIIVRSSANARISQSKDPLLELMRRLFRKEEIALKAVKFVSMIEERAKSGNPLKVEEWEKILEELGMAKSSFYAMRNKLLGAGMISIKNGEYKLSGMFSKDLMDMARWWWVVMLGYDAESL</sequence>
<organism evidence="1 2">
    <name type="scientific">Archaeoglobus profundus (strain DSM 5631 / JCM 9629 / NBRC 100127 / Av18)</name>
    <dbReference type="NCBI Taxonomy" id="572546"/>
    <lineage>
        <taxon>Archaea</taxon>
        <taxon>Methanobacteriati</taxon>
        <taxon>Methanobacteriota</taxon>
        <taxon>Archaeoglobi</taxon>
        <taxon>Archaeoglobales</taxon>
        <taxon>Archaeoglobaceae</taxon>
        <taxon>Archaeoglobus</taxon>
    </lineage>
</organism>
<dbReference type="HOGENOM" id="CLU_139542_0_0_2"/>
<dbReference type="KEGG" id="apo:Arcpr_0700"/>
<dbReference type="Proteomes" id="UP000001901">
    <property type="component" value="Chromosome"/>
</dbReference>
<evidence type="ECO:0000313" key="2">
    <source>
        <dbReference type="Proteomes" id="UP000001901"/>
    </source>
</evidence>
<dbReference type="PaxDb" id="572546-Arcpr_0700"/>
<dbReference type="eggNOG" id="arCOG04388">
    <property type="taxonomic scope" value="Archaea"/>
</dbReference>
<dbReference type="EMBL" id="CP001857">
    <property type="protein sequence ID" value="ADB57764.1"/>
    <property type="molecule type" value="Genomic_DNA"/>
</dbReference>
<gene>
    <name evidence="1" type="ordered locus">Arcpr_0700</name>
</gene>
<dbReference type="OrthoDB" id="146360at2157"/>
<name>D2RHI9_ARCPA</name>
<dbReference type="RefSeq" id="WP_012940100.1">
    <property type="nucleotide sequence ID" value="NC_013741.1"/>
</dbReference>
<dbReference type="GeneID" id="8739360"/>
<protein>
    <submittedName>
        <fullName evidence="1">Uncharacterized protein</fullName>
    </submittedName>
</protein>
<keyword evidence="2" id="KW-1185">Reference proteome</keyword>